<dbReference type="PANTHER" id="PTHR13338:SF4">
    <property type="entry name" value="NADH DEHYDROGENASE [UBIQUINONE] 1 ALPHA SUBCOMPLEX ASSEMBLY FACTOR 4"/>
    <property type="match status" value="1"/>
</dbReference>
<dbReference type="OMA" id="IPDQKYK"/>
<evidence type="ECO:0000313" key="2">
    <source>
        <dbReference type="EMBL" id="KZC09905.1"/>
    </source>
</evidence>
<protein>
    <submittedName>
        <fullName evidence="2">Protein NDUFAF4 like protein</fullName>
    </submittedName>
</protein>
<gene>
    <name evidence="2" type="ORF">WN55_00551</name>
</gene>
<sequence>MGKVYSYFTRPIRSFNIENRAHRVISKEKPVPAPQYPSVTKQKELVDKLYPNYMEIHYKKNKQLDEHLKNVYVTSNDSVREPEGEAVSTKPLPQDRKHPPELQFGFYQSDIIPEGKCTLKQALTFIGKHNENSSEYTAEIIAIEYKLDKQVVVNILKHFKIPHVRDVQQPDIVGDLAKI</sequence>
<dbReference type="Proteomes" id="UP000076502">
    <property type="component" value="Unassembled WGS sequence"/>
</dbReference>
<dbReference type="PANTHER" id="PTHR13338">
    <property type="entry name" value="UPF0240 PROTEIN"/>
    <property type="match status" value="1"/>
</dbReference>
<keyword evidence="3" id="KW-1185">Reference proteome</keyword>
<dbReference type="GO" id="GO:0032981">
    <property type="term" value="P:mitochondrial respiratory chain complex I assembly"/>
    <property type="evidence" value="ECO:0007669"/>
    <property type="project" value="InterPro"/>
</dbReference>
<feature type="region of interest" description="Disordered" evidence="1">
    <location>
        <begin position="75"/>
        <end position="99"/>
    </location>
</feature>
<dbReference type="GO" id="GO:0005739">
    <property type="term" value="C:mitochondrion"/>
    <property type="evidence" value="ECO:0007669"/>
    <property type="project" value="TreeGrafter"/>
</dbReference>
<dbReference type="EMBL" id="KQ434878">
    <property type="protein sequence ID" value="KZC09905.1"/>
    <property type="molecule type" value="Genomic_DNA"/>
</dbReference>
<dbReference type="STRING" id="178035.A0A154PDC5"/>
<proteinExistence type="predicted"/>
<dbReference type="AlphaFoldDB" id="A0A154PDC5"/>
<reference evidence="2 3" key="1">
    <citation type="submission" date="2015-07" db="EMBL/GenBank/DDBJ databases">
        <title>The genome of Dufourea novaeangliae.</title>
        <authorList>
            <person name="Pan H."/>
            <person name="Kapheim K."/>
        </authorList>
    </citation>
    <scope>NUCLEOTIDE SEQUENCE [LARGE SCALE GENOMIC DNA]</scope>
    <source>
        <strain evidence="2">0120121106</strain>
        <tissue evidence="2">Whole body</tissue>
    </source>
</reference>
<name>A0A154PDC5_DUFNO</name>
<dbReference type="OrthoDB" id="2434756at2759"/>
<evidence type="ECO:0000256" key="1">
    <source>
        <dbReference type="SAM" id="MobiDB-lite"/>
    </source>
</evidence>
<organism evidence="2 3">
    <name type="scientific">Dufourea novaeangliae</name>
    <name type="common">Sweat bee</name>
    <dbReference type="NCBI Taxonomy" id="178035"/>
    <lineage>
        <taxon>Eukaryota</taxon>
        <taxon>Metazoa</taxon>
        <taxon>Ecdysozoa</taxon>
        <taxon>Arthropoda</taxon>
        <taxon>Hexapoda</taxon>
        <taxon>Insecta</taxon>
        <taxon>Pterygota</taxon>
        <taxon>Neoptera</taxon>
        <taxon>Endopterygota</taxon>
        <taxon>Hymenoptera</taxon>
        <taxon>Apocrita</taxon>
        <taxon>Aculeata</taxon>
        <taxon>Apoidea</taxon>
        <taxon>Anthophila</taxon>
        <taxon>Halictidae</taxon>
        <taxon>Rophitinae</taxon>
        <taxon>Dufourea</taxon>
    </lineage>
</organism>
<evidence type="ECO:0000313" key="3">
    <source>
        <dbReference type="Proteomes" id="UP000076502"/>
    </source>
</evidence>
<dbReference type="Pfam" id="PF06784">
    <property type="entry name" value="UPF0240"/>
    <property type="match status" value="1"/>
</dbReference>
<dbReference type="InterPro" id="IPR009622">
    <property type="entry name" value="NDUFAF4"/>
</dbReference>
<accession>A0A154PDC5</accession>